<name>A0A8S5TMZ7_9CAUD</name>
<dbReference type="EMBL" id="BK032862">
    <property type="protein sequence ID" value="DAF64504.1"/>
    <property type="molecule type" value="Genomic_DNA"/>
</dbReference>
<proteinExistence type="predicted"/>
<protein>
    <submittedName>
        <fullName evidence="1">Uncharacterized protein</fullName>
    </submittedName>
</protein>
<evidence type="ECO:0000313" key="1">
    <source>
        <dbReference type="EMBL" id="DAF64504.1"/>
    </source>
</evidence>
<sequence>MTKQNLFTEEELAKVTDEAERKHLIECAQDQSKIDMKYMEIMSKYDLWEKGKRSRCFHATTHENAKKIMQDGVIRKGMDGGVYICKQPLEAARFVAIRGHETGTIFEVELEERKIVEAHDHNEAFFGCKAYMYMDDIPTAKIVKMSRYSTKED</sequence>
<accession>A0A8S5TMZ7</accession>
<reference evidence="1" key="1">
    <citation type="journal article" date="2021" name="Proc. Natl. Acad. Sci. U.S.A.">
        <title>A Catalog of Tens of Thousands of Viruses from Human Metagenomes Reveals Hidden Associations with Chronic Diseases.</title>
        <authorList>
            <person name="Tisza M.J."/>
            <person name="Buck C.B."/>
        </authorList>
    </citation>
    <scope>NUCLEOTIDE SEQUENCE</scope>
    <source>
        <strain evidence="1">Ctu6J18</strain>
    </source>
</reference>
<organism evidence="1">
    <name type="scientific">Myoviridae sp. ctu6J18</name>
    <dbReference type="NCBI Taxonomy" id="2827714"/>
    <lineage>
        <taxon>Viruses</taxon>
        <taxon>Duplodnaviria</taxon>
        <taxon>Heunggongvirae</taxon>
        <taxon>Uroviricota</taxon>
        <taxon>Caudoviricetes</taxon>
    </lineage>
</organism>